<dbReference type="InterPro" id="IPR011547">
    <property type="entry name" value="SLC26A/SulP_dom"/>
</dbReference>
<evidence type="ECO:0000256" key="4">
    <source>
        <dbReference type="ARBA" id="ARBA00023136"/>
    </source>
</evidence>
<dbReference type="CDD" id="cd07042">
    <property type="entry name" value="STAS_SulP_like_sulfate_transporter"/>
    <property type="match status" value="1"/>
</dbReference>
<dbReference type="PANTHER" id="PTHR11814">
    <property type="entry name" value="SULFATE TRANSPORTER"/>
    <property type="match status" value="1"/>
</dbReference>
<comment type="caution">
    <text evidence="7">The sequence shown here is derived from an EMBL/GenBank/DDBJ whole genome shotgun (WGS) entry which is preliminary data.</text>
</comment>
<evidence type="ECO:0000313" key="7">
    <source>
        <dbReference type="EMBL" id="TVO70445.1"/>
    </source>
</evidence>
<feature type="transmembrane region" description="Helical" evidence="5">
    <location>
        <begin position="54"/>
        <end position="74"/>
    </location>
</feature>
<feature type="transmembrane region" description="Helical" evidence="5">
    <location>
        <begin position="312"/>
        <end position="335"/>
    </location>
</feature>
<gene>
    <name evidence="7" type="primary">dauA</name>
    <name evidence="7" type="ORF">FHP88_16285</name>
</gene>
<evidence type="ECO:0000313" key="8">
    <source>
        <dbReference type="Proteomes" id="UP000316649"/>
    </source>
</evidence>
<accession>A0A557RZ56</accession>
<dbReference type="EMBL" id="VMNH01000024">
    <property type="protein sequence ID" value="TVO70445.1"/>
    <property type="molecule type" value="Genomic_DNA"/>
</dbReference>
<dbReference type="InterPro" id="IPR036513">
    <property type="entry name" value="STAS_dom_sf"/>
</dbReference>
<dbReference type="InterPro" id="IPR002645">
    <property type="entry name" value="STAS_dom"/>
</dbReference>
<keyword evidence="8" id="KW-1185">Reference proteome</keyword>
<reference evidence="7 8" key="1">
    <citation type="submission" date="2019-07" db="EMBL/GenBank/DDBJ databases">
        <title>The pathways for chlorine oxyanion respiration interact through the shared metabolite chlorate.</title>
        <authorList>
            <person name="Barnum T.P."/>
            <person name="Cheng Y."/>
            <person name="Hill K.A."/>
            <person name="Lucas L.N."/>
            <person name="Carlson H.K."/>
            <person name="Coates J.D."/>
        </authorList>
    </citation>
    <scope>NUCLEOTIDE SEQUENCE [LARGE SCALE GENOMIC DNA]</scope>
    <source>
        <strain evidence="7 8">BK-1</strain>
    </source>
</reference>
<dbReference type="GO" id="GO:0016020">
    <property type="term" value="C:membrane"/>
    <property type="evidence" value="ECO:0007669"/>
    <property type="project" value="UniProtKB-SubCell"/>
</dbReference>
<evidence type="ECO:0000259" key="6">
    <source>
        <dbReference type="PROSITE" id="PS50801"/>
    </source>
</evidence>
<proteinExistence type="predicted"/>
<sequence length="574" mass="61012">MKRAKMLSALRRSLQSKPSYQDIQANVLAGLTVGVIALPLSMALAIASGVPPQHGLYTAIVAGIIIAITGGSKVNISGPTAAFVVILLPIVQKFGLGGLLVSGLMAGFILVLMGVGKLGRLIEIVPYPVTVGFTAGIGVVIATFQIKDFLGLSIESVDGHYLDKLSAILFSLPSIDWNETLIGVLTMTVLLVWPKFRSKIPGHLVALLVGTLLAWMLSLYMPGFSVATIGSRFSFDINGITGNGIPPILPTFDWPWHLPGADGAPIGLSFELVRQLLPSAITIAILGSLESLLCAVVADGMSGKKHSPNDELIGQGIGNIIAPLFGGIPATAAIARTAANIKSGGTLPLASVVHGLFILVSILLLAPLLSYIPMASMAALLLMVAWNMSEAKHFIRTVKIAPRDDVFVLVLCFLLTVLFDMTVAVAVGMGLAAMLFIRRSISLTQTSMVEGDHTDYDMPDSTVVYDINGPLFFGSAQKALRTIASVRPDVRVVILDMSEVTLLDMSAIVAMESIANDLQKKNIGLVINNLQPRLILKLRRAGVRKRLGKVAFSRTLNDSFEAARKMLLQSPLGQ</sequence>
<feature type="transmembrane region" description="Helical" evidence="5">
    <location>
        <begin position="204"/>
        <end position="221"/>
    </location>
</feature>
<evidence type="ECO:0000256" key="5">
    <source>
        <dbReference type="SAM" id="Phobius"/>
    </source>
</evidence>
<feature type="transmembrane region" description="Helical" evidence="5">
    <location>
        <begin position="23"/>
        <end position="47"/>
    </location>
</feature>
<comment type="subcellular location">
    <subcellularLocation>
        <location evidence="1">Membrane</location>
        <topology evidence="1">Multi-pass membrane protein</topology>
    </subcellularLocation>
</comment>
<keyword evidence="2 5" id="KW-0812">Transmembrane</keyword>
<dbReference type="NCBIfam" id="NF008660">
    <property type="entry name" value="PRK11660.1"/>
    <property type="match status" value="1"/>
</dbReference>
<dbReference type="OrthoDB" id="9769739at2"/>
<dbReference type="Pfam" id="PF01740">
    <property type="entry name" value="STAS"/>
    <property type="match status" value="1"/>
</dbReference>
<dbReference type="AlphaFoldDB" id="A0A557RZ56"/>
<keyword evidence="4 5" id="KW-0472">Membrane</keyword>
<dbReference type="Pfam" id="PF00916">
    <property type="entry name" value="Sulfate_transp"/>
    <property type="match status" value="1"/>
</dbReference>
<feature type="domain" description="STAS" evidence="6">
    <location>
        <begin position="452"/>
        <end position="563"/>
    </location>
</feature>
<feature type="transmembrane region" description="Helical" evidence="5">
    <location>
        <begin position="127"/>
        <end position="146"/>
    </location>
</feature>
<evidence type="ECO:0000256" key="3">
    <source>
        <dbReference type="ARBA" id="ARBA00022989"/>
    </source>
</evidence>
<feature type="transmembrane region" description="Helical" evidence="5">
    <location>
        <begin position="94"/>
        <end position="115"/>
    </location>
</feature>
<feature type="transmembrane region" description="Helical" evidence="5">
    <location>
        <begin position="406"/>
        <end position="437"/>
    </location>
</feature>
<dbReference type="SUPFAM" id="SSF52091">
    <property type="entry name" value="SpoIIaa-like"/>
    <property type="match status" value="1"/>
</dbReference>
<organism evidence="7 8">
    <name type="scientific">Sedimenticola selenatireducens</name>
    <dbReference type="NCBI Taxonomy" id="191960"/>
    <lineage>
        <taxon>Bacteria</taxon>
        <taxon>Pseudomonadati</taxon>
        <taxon>Pseudomonadota</taxon>
        <taxon>Gammaproteobacteria</taxon>
        <taxon>Chromatiales</taxon>
        <taxon>Sedimenticolaceae</taxon>
        <taxon>Sedimenticola</taxon>
    </lineage>
</organism>
<evidence type="ECO:0000256" key="2">
    <source>
        <dbReference type="ARBA" id="ARBA00022692"/>
    </source>
</evidence>
<dbReference type="GO" id="GO:0055085">
    <property type="term" value="P:transmembrane transport"/>
    <property type="evidence" value="ECO:0007669"/>
    <property type="project" value="InterPro"/>
</dbReference>
<name>A0A557RZ56_9GAMM</name>
<feature type="transmembrane region" description="Helical" evidence="5">
    <location>
        <begin position="355"/>
        <end position="385"/>
    </location>
</feature>
<protein>
    <submittedName>
        <fullName evidence="7">C4-dicarboxylic acid transporter DauA</fullName>
    </submittedName>
</protein>
<feature type="transmembrane region" description="Helical" evidence="5">
    <location>
        <begin position="276"/>
        <end position="300"/>
    </location>
</feature>
<dbReference type="Proteomes" id="UP000316649">
    <property type="component" value="Unassembled WGS sequence"/>
</dbReference>
<dbReference type="PROSITE" id="PS50801">
    <property type="entry name" value="STAS"/>
    <property type="match status" value="1"/>
</dbReference>
<dbReference type="Gene3D" id="3.30.750.24">
    <property type="entry name" value="STAS domain"/>
    <property type="match status" value="1"/>
</dbReference>
<evidence type="ECO:0000256" key="1">
    <source>
        <dbReference type="ARBA" id="ARBA00004141"/>
    </source>
</evidence>
<dbReference type="InterPro" id="IPR001902">
    <property type="entry name" value="SLC26A/SulP_fam"/>
</dbReference>
<keyword evidence="3 5" id="KW-1133">Transmembrane helix</keyword>